<organism evidence="1 2">
    <name type="scientific">Colwellia asteriadis</name>
    <dbReference type="NCBI Taxonomy" id="517723"/>
    <lineage>
        <taxon>Bacteria</taxon>
        <taxon>Pseudomonadati</taxon>
        <taxon>Pseudomonadota</taxon>
        <taxon>Gammaproteobacteria</taxon>
        <taxon>Alteromonadales</taxon>
        <taxon>Colwelliaceae</taxon>
        <taxon>Colwellia</taxon>
    </lineage>
</organism>
<accession>A0ABN1L2Q3</accession>
<dbReference type="EMBL" id="BAAAFA010000001">
    <property type="protein sequence ID" value="GAA0811014.1"/>
    <property type="molecule type" value="Genomic_DNA"/>
</dbReference>
<comment type="caution">
    <text evidence="1">The sequence shown here is derived from an EMBL/GenBank/DDBJ whole genome shotgun (WGS) entry which is preliminary data.</text>
</comment>
<evidence type="ECO:0000313" key="1">
    <source>
        <dbReference type="EMBL" id="GAA0811014.1"/>
    </source>
</evidence>
<gene>
    <name evidence="1" type="ORF">GCM10009111_02880</name>
</gene>
<protein>
    <recommendedName>
        <fullName evidence="3">Nuclear transport factor 2 family protein</fullName>
    </recommendedName>
</protein>
<dbReference type="RefSeq" id="WP_343814120.1">
    <property type="nucleotide sequence ID" value="NZ_BAAAFA010000001.1"/>
</dbReference>
<sequence length="115" mass="13781">MTDSSEVQAIAEKYLKEMLEADDTENFDLYTKRYEDKYLGNFSRERFSEDIKGMHERNGMNTGYEFLCTLRNFNFDGLDIFRFVWKGIYEKRDAVIEIDVYKKNGDWYIIQSAVH</sequence>
<name>A0ABN1L2Q3_9GAMM</name>
<evidence type="ECO:0000313" key="2">
    <source>
        <dbReference type="Proteomes" id="UP001500021"/>
    </source>
</evidence>
<reference evidence="1 2" key="1">
    <citation type="journal article" date="2019" name="Int. J. Syst. Evol. Microbiol.">
        <title>The Global Catalogue of Microorganisms (GCM) 10K type strain sequencing project: providing services to taxonomists for standard genome sequencing and annotation.</title>
        <authorList>
            <consortium name="The Broad Institute Genomics Platform"/>
            <consortium name="The Broad Institute Genome Sequencing Center for Infectious Disease"/>
            <person name="Wu L."/>
            <person name="Ma J."/>
        </authorList>
    </citation>
    <scope>NUCLEOTIDE SEQUENCE [LARGE SCALE GENOMIC DNA]</scope>
    <source>
        <strain evidence="1 2">JCM 15608</strain>
    </source>
</reference>
<keyword evidence="2" id="KW-1185">Reference proteome</keyword>
<proteinExistence type="predicted"/>
<dbReference type="Proteomes" id="UP001500021">
    <property type="component" value="Unassembled WGS sequence"/>
</dbReference>
<evidence type="ECO:0008006" key="3">
    <source>
        <dbReference type="Google" id="ProtNLM"/>
    </source>
</evidence>